<keyword evidence="2" id="KW-0288">FMN</keyword>
<dbReference type="Proteomes" id="UP001379235">
    <property type="component" value="Unassembled WGS sequence"/>
</dbReference>
<name>A0ABU8S728_9SPHN</name>
<dbReference type="PANTHER" id="PTHR42847">
    <property type="entry name" value="ALKANESULFONATE MONOOXYGENASE"/>
    <property type="match status" value="1"/>
</dbReference>
<dbReference type="EC" id="1.-.-.-" evidence="6"/>
<keyword evidence="7" id="KW-1185">Reference proteome</keyword>
<dbReference type="InterPro" id="IPR011251">
    <property type="entry name" value="Luciferase-like_dom"/>
</dbReference>
<dbReference type="CDD" id="cd01094">
    <property type="entry name" value="Alkanesulfonate_monoxygenase"/>
    <property type="match status" value="1"/>
</dbReference>
<dbReference type="GO" id="GO:0016491">
    <property type="term" value="F:oxidoreductase activity"/>
    <property type="evidence" value="ECO:0007669"/>
    <property type="project" value="UniProtKB-KW"/>
</dbReference>
<evidence type="ECO:0000313" key="7">
    <source>
        <dbReference type="Proteomes" id="UP001379235"/>
    </source>
</evidence>
<dbReference type="InterPro" id="IPR050172">
    <property type="entry name" value="SsuD_RutA_monooxygenase"/>
</dbReference>
<reference evidence="6 7" key="1">
    <citation type="submission" date="2024-03" db="EMBL/GenBank/DDBJ databases">
        <authorList>
            <person name="Jo J.-H."/>
        </authorList>
    </citation>
    <scope>NUCLEOTIDE SEQUENCE [LARGE SCALE GENOMIC DNA]</scope>
    <source>
        <strain evidence="6 7">AS3R-12</strain>
    </source>
</reference>
<sequence>MPVEINGLLNHNVSSETHPLPFQTFDRDGIGRMARLHDEWGYDRVLVANASIMPDNFTIAAFIAAQTERLGVMLAHRPGFIPPTMAARMLATLDQLMPGRVGVHIITAASDVETQADGDYLSKVERYDRAREYIDLLRRMWSSDAPFDHDGKWFRFTGGFAAVKPLHEIPVYFGGMSPAALSVAGEYADVFATLSDTVEGMKEAVGKVRAEAAPHGRDPAFLMSIRIVMAETDEAAWAKADAIRETVAANMGQLAVNKAASAADGFRRTEALAQRGDRLERCFWNGINQLRGGQSNSGALVGSPETLSEALMDYYREGVTKFILRGFDPVEDVIAIGRDLAPLLRAKAADYDARVSANSITT</sequence>
<dbReference type="EMBL" id="JBBHJY010000003">
    <property type="protein sequence ID" value="MEJ6009766.1"/>
    <property type="molecule type" value="Genomic_DNA"/>
</dbReference>
<evidence type="ECO:0000256" key="4">
    <source>
        <dbReference type="ARBA" id="ARBA00023033"/>
    </source>
</evidence>
<dbReference type="PANTHER" id="PTHR42847:SF9">
    <property type="entry name" value="BLL6451 PROTEIN"/>
    <property type="match status" value="1"/>
</dbReference>
<comment type="caution">
    <text evidence="6">The sequence shown here is derived from an EMBL/GenBank/DDBJ whole genome shotgun (WGS) entry which is preliminary data.</text>
</comment>
<evidence type="ECO:0000313" key="6">
    <source>
        <dbReference type="EMBL" id="MEJ6009766.1"/>
    </source>
</evidence>
<dbReference type="Gene3D" id="3.20.20.30">
    <property type="entry name" value="Luciferase-like domain"/>
    <property type="match status" value="1"/>
</dbReference>
<evidence type="ECO:0000256" key="1">
    <source>
        <dbReference type="ARBA" id="ARBA00022630"/>
    </source>
</evidence>
<evidence type="ECO:0000259" key="5">
    <source>
        <dbReference type="Pfam" id="PF00296"/>
    </source>
</evidence>
<dbReference type="SUPFAM" id="SSF51679">
    <property type="entry name" value="Bacterial luciferase-like"/>
    <property type="match status" value="1"/>
</dbReference>
<evidence type="ECO:0000256" key="3">
    <source>
        <dbReference type="ARBA" id="ARBA00023002"/>
    </source>
</evidence>
<evidence type="ECO:0000256" key="2">
    <source>
        <dbReference type="ARBA" id="ARBA00022643"/>
    </source>
</evidence>
<dbReference type="RefSeq" id="WP_339966030.1">
    <property type="nucleotide sequence ID" value="NZ_JBBHJY010000003.1"/>
</dbReference>
<dbReference type="Pfam" id="PF00296">
    <property type="entry name" value="Bac_luciferase"/>
    <property type="match status" value="1"/>
</dbReference>
<keyword evidence="1" id="KW-0285">Flavoprotein</keyword>
<proteinExistence type="predicted"/>
<keyword evidence="4" id="KW-0503">Monooxygenase</keyword>
<keyword evidence="3 6" id="KW-0560">Oxidoreductase</keyword>
<feature type="domain" description="Luciferase-like" evidence="5">
    <location>
        <begin position="25"/>
        <end position="320"/>
    </location>
</feature>
<accession>A0ABU8S728</accession>
<dbReference type="InterPro" id="IPR036661">
    <property type="entry name" value="Luciferase-like_sf"/>
</dbReference>
<protein>
    <submittedName>
        <fullName evidence="6">LLM class flavin-dependent oxidoreductase</fullName>
        <ecNumber evidence="6">1.-.-.-</ecNumber>
    </submittedName>
</protein>
<gene>
    <name evidence="6" type="ORF">WG900_07530</name>
</gene>
<organism evidence="6 7">
    <name type="scientific">Novosphingobium aquae</name>
    <dbReference type="NCBI Taxonomy" id="3133435"/>
    <lineage>
        <taxon>Bacteria</taxon>
        <taxon>Pseudomonadati</taxon>
        <taxon>Pseudomonadota</taxon>
        <taxon>Alphaproteobacteria</taxon>
        <taxon>Sphingomonadales</taxon>
        <taxon>Sphingomonadaceae</taxon>
        <taxon>Novosphingobium</taxon>
    </lineage>
</organism>